<feature type="domain" description="Carrier" evidence="3">
    <location>
        <begin position="19"/>
        <end position="96"/>
    </location>
</feature>
<dbReference type="PROSITE" id="PS50075">
    <property type="entry name" value="CARRIER"/>
    <property type="match status" value="1"/>
</dbReference>
<name>A0ABZ0JH30_9XANT</name>
<dbReference type="SMART" id="SM00824">
    <property type="entry name" value="PKS_TE"/>
    <property type="match status" value="1"/>
</dbReference>
<dbReference type="InterPro" id="IPR020806">
    <property type="entry name" value="PKS_PP-bd"/>
</dbReference>
<dbReference type="Pfam" id="PF00975">
    <property type="entry name" value="Thioesterase"/>
    <property type="match status" value="1"/>
</dbReference>
<dbReference type="GO" id="GO:0016787">
    <property type="term" value="F:hydrolase activity"/>
    <property type="evidence" value="ECO:0007669"/>
    <property type="project" value="UniProtKB-KW"/>
</dbReference>
<dbReference type="InterPro" id="IPR009081">
    <property type="entry name" value="PP-bd_ACP"/>
</dbReference>
<dbReference type="SUPFAM" id="SSF47336">
    <property type="entry name" value="ACP-like"/>
    <property type="match status" value="1"/>
</dbReference>
<organism evidence="4 5">
    <name type="scientific">Xanthomonas rydalmerensis</name>
    <dbReference type="NCBI Taxonomy" id="3046274"/>
    <lineage>
        <taxon>Bacteria</taxon>
        <taxon>Pseudomonadati</taxon>
        <taxon>Pseudomonadota</taxon>
        <taxon>Gammaproteobacteria</taxon>
        <taxon>Lysobacterales</taxon>
        <taxon>Lysobacteraceae</taxon>
        <taxon>Xanthomonas</taxon>
    </lineage>
</organism>
<dbReference type="Pfam" id="PF00550">
    <property type="entry name" value="PP-binding"/>
    <property type="match status" value="1"/>
</dbReference>
<reference evidence="4 5" key="1">
    <citation type="submission" date="2023-05" db="EMBL/GenBank/DDBJ databases">
        <title>Xanthomonas rydalmerenesis sp. nov., a novel Xanthomonas species isolated from Fragaria x ananassa.</title>
        <authorList>
            <person name="McKnight D.J.E."/>
            <person name="Wong-Bajracharya J."/>
            <person name="Okoh E.B."/>
            <person name="Snijders F."/>
            <person name="Lidbetter F."/>
            <person name="Webster J."/>
            <person name="Djordjevic S.P."/>
            <person name="Bogema D.R."/>
            <person name="Chapman T.A."/>
        </authorList>
    </citation>
    <scope>NUCLEOTIDE SEQUENCE [LARGE SCALE GENOMIC DNA]</scope>
    <source>
        <strain evidence="4 5">DAR34883</strain>
    </source>
</reference>
<accession>A0ABZ0JH30</accession>
<dbReference type="Proteomes" id="UP001302020">
    <property type="component" value="Chromosome"/>
</dbReference>
<protein>
    <submittedName>
        <fullName evidence="4">Alpha/beta fold hydrolase</fullName>
    </submittedName>
</protein>
<dbReference type="SUPFAM" id="SSF53474">
    <property type="entry name" value="alpha/beta-Hydrolases"/>
    <property type="match status" value="1"/>
</dbReference>
<keyword evidence="1" id="KW-0596">Phosphopantetheine</keyword>
<sequence length="343" mass="37821">MSEEGPMREDEGESLCLRGVRTWHEQCVQGVFGDVLGRPVDRIDFDSSFFTLGGTSTQAAQLASRIGEAFDIAVPVQAVFEQSTVRDLGQWLEERTKRLPQGAPLALSPEGRNRTLVCIHPSSGFGRPYRVLLPHMAADMSVYALEARGLRDGEALPATLDEMCADYIGQIQRLQARGPYHLLGWSFGAIPAHAIATAMQARGLEVDSLVLIDGFPFDGEPWIEQMVSSHRAHWSQEILSFREVRDACPERQAAMLDRLCAIKRNNVRLQAYKNRAVFMGDALLVNCGAHPFSWNAYVSGTLQEVSVPFGHNVLMMEEAAAFYGPKIADYLGRCIRGGAPRGA</sequence>
<dbReference type="InterPro" id="IPR020802">
    <property type="entry name" value="TesA-like"/>
</dbReference>
<evidence type="ECO:0000256" key="1">
    <source>
        <dbReference type="ARBA" id="ARBA00022450"/>
    </source>
</evidence>
<dbReference type="RefSeq" id="WP_317843240.1">
    <property type="nucleotide sequence ID" value="NZ_CP126170.1"/>
</dbReference>
<evidence type="ECO:0000313" key="4">
    <source>
        <dbReference type="EMBL" id="WOS39113.1"/>
    </source>
</evidence>
<dbReference type="PANTHER" id="PTHR45527">
    <property type="entry name" value="NONRIBOSOMAL PEPTIDE SYNTHETASE"/>
    <property type="match status" value="1"/>
</dbReference>
<evidence type="ECO:0000256" key="2">
    <source>
        <dbReference type="ARBA" id="ARBA00022553"/>
    </source>
</evidence>
<dbReference type="EMBL" id="CP126172">
    <property type="protein sequence ID" value="WOS39113.1"/>
    <property type="molecule type" value="Genomic_DNA"/>
</dbReference>
<keyword evidence="2" id="KW-0597">Phosphoprotein</keyword>
<dbReference type="InterPro" id="IPR029058">
    <property type="entry name" value="AB_hydrolase_fold"/>
</dbReference>
<dbReference type="Gene3D" id="3.40.50.1820">
    <property type="entry name" value="alpha/beta hydrolase"/>
    <property type="match status" value="1"/>
</dbReference>
<proteinExistence type="predicted"/>
<dbReference type="InterPro" id="IPR001031">
    <property type="entry name" value="Thioesterase"/>
</dbReference>
<dbReference type="InterPro" id="IPR036736">
    <property type="entry name" value="ACP-like_sf"/>
</dbReference>
<evidence type="ECO:0000313" key="5">
    <source>
        <dbReference type="Proteomes" id="UP001302020"/>
    </source>
</evidence>
<gene>
    <name evidence="4" type="ORF">QN243_11690</name>
</gene>
<evidence type="ECO:0000259" key="3">
    <source>
        <dbReference type="PROSITE" id="PS50075"/>
    </source>
</evidence>
<dbReference type="PANTHER" id="PTHR45527:SF1">
    <property type="entry name" value="FATTY ACID SYNTHASE"/>
    <property type="match status" value="1"/>
</dbReference>
<keyword evidence="5" id="KW-1185">Reference proteome</keyword>
<keyword evidence="4" id="KW-0378">Hydrolase</keyword>
<dbReference type="SMART" id="SM00823">
    <property type="entry name" value="PKS_PP"/>
    <property type="match status" value="1"/>
</dbReference>